<proteinExistence type="predicted"/>
<comment type="caution">
    <text evidence="1">The sequence shown here is derived from an EMBL/GenBank/DDBJ whole genome shotgun (WGS) entry which is preliminary data.</text>
</comment>
<gene>
    <name evidence="1" type="ORF">KDK95_17710</name>
</gene>
<reference evidence="1" key="1">
    <citation type="submission" date="2021-04" db="EMBL/GenBank/DDBJ databases">
        <title>Genome based classification of Actinospica acidithermotolerans sp. nov., an actinobacterium isolated from an Indonesian hot spring.</title>
        <authorList>
            <person name="Kusuma A.B."/>
            <person name="Putra K.E."/>
            <person name="Nafisah S."/>
            <person name="Loh J."/>
            <person name="Nouioui I."/>
            <person name="Goodfellow M."/>
        </authorList>
    </citation>
    <scope>NUCLEOTIDE SEQUENCE</scope>
    <source>
        <strain evidence="1">MGRD01-02</strain>
    </source>
</reference>
<name>A0A941ECM0_9ACTN</name>
<protein>
    <submittedName>
        <fullName evidence="1">Uncharacterized protein</fullName>
    </submittedName>
</protein>
<dbReference type="EMBL" id="JAGSOH010000050">
    <property type="protein sequence ID" value="MBR7828158.1"/>
    <property type="molecule type" value="Genomic_DNA"/>
</dbReference>
<organism evidence="1 2">
    <name type="scientific">Actinospica acidithermotolerans</name>
    <dbReference type="NCBI Taxonomy" id="2828514"/>
    <lineage>
        <taxon>Bacteria</taxon>
        <taxon>Bacillati</taxon>
        <taxon>Actinomycetota</taxon>
        <taxon>Actinomycetes</taxon>
        <taxon>Catenulisporales</taxon>
        <taxon>Actinospicaceae</taxon>
        <taxon>Actinospica</taxon>
    </lineage>
</organism>
<sequence>MLGIAASGAGGARPDATLARVTQGAGVGVAASYSEFHLLVAQDAVDAVAQRLALRGHRWVTVRDDGVESLCVNPPSADSGGRWQDCETAAVEAIAREYGGYLGSAGEGSGASPERHFLREGRRASIELDAETALQRRRVAIAAFPTQLPEPAQAGPFDDDPEPGWDGDFLAVVREISRRLLGDPQAAFDMAAPDGPGSGWVPGAADEFIGELHNAVMHQDACYPHTAEAVPLIVALATDERMPFSVRDYAYGMLYSAASNGDRLIAYLADKLIAEGDGIEVGDGLRLTHAAVQAEAASLFARWDREPGAIRMTLAALAATYPSQAAASGLLPELAEFAQRWAGTYRGAALRLASAAAQADDQDTLAQVAAIESWHWKGPLAGGSPLAPARSRALYLLDEMLLVA</sequence>
<evidence type="ECO:0000313" key="2">
    <source>
        <dbReference type="Proteomes" id="UP000676325"/>
    </source>
</evidence>
<evidence type="ECO:0000313" key="1">
    <source>
        <dbReference type="EMBL" id="MBR7828158.1"/>
    </source>
</evidence>
<dbReference type="Proteomes" id="UP000676325">
    <property type="component" value="Unassembled WGS sequence"/>
</dbReference>
<keyword evidence="2" id="KW-1185">Reference proteome</keyword>
<dbReference type="RefSeq" id="WP_212519298.1">
    <property type="nucleotide sequence ID" value="NZ_JAGSOH010000050.1"/>
</dbReference>
<accession>A0A941ECM0</accession>
<dbReference type="AlphaFoldDB" id="A0A941ECM0"/>